<gene>
    <name evidence="1" type="ORF">HanXRQr2_Chr06g0241271</name>
</gene>
<dbReference type="AlphaFoldDB" id="A0A9K3IPZ3"/>
<comment type="caution">
    <text evidence="1">The sequence shown here is derived from an EMBL/GenBank/DDBJ whole genome shotgun (WGS) entry which is preliminary data.</text>
</comment>
<name>A0A9K3IPZ3_HELAN</name>
<proteinExistence type="predicted"/>
<dbReference type="Proteomes" id="UP000215914">
    <property type="component" value="Unassembled WGS sequence"/>
</dbReference>
<reference evidence="1" key="1">
    <citation type="journal article" date="2017" name="Nature">
        <title>The sunflower genome provides insights into oil metabolism, flowering and Asterid evolution.</title>
        <authorList>
            <person name="Badouin H."/>
            <person name="Gouzy J."/>
            <person name="Grassa C.J."/>
            <person name="Murat F."/>
            <person name="Staton S.E."/>
            <person name="Cottret L."/>
            <person name="Lelandais-Briere C."/>
            <person name="Owens G.L."/>
            <person name="Carrere S."/>
            <person name="Mayjonade B."/>
            <person name="Legrand L."/>
            <person name="Gill N."/>
            <person name="Kane N.C."/>
            <person name="Bowers J.E."/>
            <person name="Hubner S."/>
            <person name="Bellec A."/>
            <person name="Berard A."/>
            <person name="Berges H."/>
            <person name="Blanchet N."/>
            <person name="Boniface M.C."/>
            <person name="Brunel D."/>
            <person name="Catrice O."/>
            <person name="Chaidir N."/>
            <person name="Claudel C."/>
            <person name="Donnadieu C."/>
            <person name="Faraut T."/>
            <person name="Fievet G."/>
            <person name="Helmstetter N."/>
            <person name="King M."/>
            <person name="Knapp S.J."/>
            <person name="Lai Z."/>
            <person name="Le Paslier M.C."/>
            <person name="Lippi Y."/>
            <person name="Lorenzon L."/>
            <person name="Mandel J.R."/>
            <person name="Marage G."/>
            <person name="Marchand G."/>
            <person name="Marquand E."/>
            <person name="Bret-Mestries E."/>
            <person name="Morien E."/>
            <person name="Nambeesan S."/>
            <person name="Nguyen T."/>
            <person name="Pegot-Espagnet P."/>
            <person name="Pouilly N."/>
            <person name="Raftis F."/>
            <person name="Sallet E."/>
            <person name="Schiex T."/>
            <person name="Thomas J."/>
            <person name="Vandecasteele C."/>
            <person name="Vares D."/>
            <person name="Vear F."/>
            <person name="Vautrin S."/>
            <person name="Crespi M."/>
            <person name="Mangin B."/>
            <person name="Burke J.M."/>
            <person name="Salse J."/>
            <person name="Munos S."/>
            <person name="Vincourt P."/>
            <person name="Rieseberg L.H."/>
            <person name="Langlade N.B."/>
        </authorList>
    </citation>
    <scope>NUCLEOTIDE SEQUENCE</scope>
    <source>
        <tissue evidence="1">Leaves</tissue>
    </source>
</reference>
<keyword evidence="2" id="KW-1185">Reference proteome</keyword>
<organism evidence="1 2">
    <name type="scientific">Helianthus annuus</name>
    <name type="common">Common sunflower</name>
    <dbReference type="NCBI Taxonomy" id="4232"/>
    <lineage>
        <taxon>Eukaryota</taxon>
        <taxon>Viridiplantae</taxon>
        <taxon>Streptophyta</taxon>
        <taxon>Embryophyta</taxon>
        <taxon>Tracheophyta</taxon>
        <taxon>Spermatophyta</taxon>
        <taxon>Magnoliopsida</taxon>
        <taxon>eudicotyledons</taxon>
        <taxon>Gunneridae</taxon>
        <taxon>Pentapetalae</taxon>
        <taxon>asterids</taxon>
        <taxon>campanulids</taxon>
        <taxon>Asterales</taxon>
        <taxon>Asteraceae</taxon>
        <taxon>Asteroideae</taxon>
        <taxon>Heliantheae alliance</taxon>
        <taxon>Heliantheae</taxon>
        <taxon>Helianthus</taxon>
    </lineage>
</organism>
<evidence type="ECO:0000313" key="2">
    <source>
        <dbReference type="Proteomes" id="UP000215914"/>
    </source>
</evidence>
<protein>
    <submittedName>
        <fullName evidence="1">Uncharacterized protein</fullName>
    </submittedName>
</protein>
<reference evidence="1" key="2">
    <citation type="submission" date="2020-06" db="EMBL/GenBank/DDBJ databases">
        <title>Helianthus annuus Genome sequencing and assembly Release 2.</title>
        <authorList>
            <person name="Gouzy J."/>
            <person name="Langlade N."/>
            <person name="Munos S."/>
        </authorList>
    </citation>
    <scope>NUCLEOTIDE SEQUENCE</scope>
    <source>
        <tissue evidence="1">Leaves</tissue>
    </source>
</reference>
<evidence type="ECO:0000313" key="1">
    <source>
        <dbReference type="EMBL" id="KAF5800844.1"/>
    </source>
</evidence>
<sequence length="132" mass="15182">MPIFGSGHLEMTIEPQMLMKREDDHSRLLTLGPVTDIFMHTRYSRNGGCGPDRDLTQLLKRLERNHDLVRTSLRIFLPKRGPIFPSLVNHEHSRRPLAELHEVHSVNRKRLLLSDSAPLIDATSVFKPLDTK</sequence>
<dbReference type="EMBL" id="MNCJ02000321">
    <property type="protein sequence ID" value="KAF5800844.1"/>
    <property type="molecule type" value="Genomic_DNA"/>
</dbReference>
<accession>A0A9K3IPZ3</accession>
<dbReference type="Gramene" id="mRNA:HanXRQr2_Chr06g0241271">
    <property type="protein sequence ID" value="mRNA:HanXRQr2_Chr06g0241271"/>
    <property type="gene ID" value="HanXRQr2_Chr06g0241271"/>
</dbReference>